<accession>A0A6J6WR48</accession>
<protein>
    <submittedName>
        <fullName evidence="1">Unannotated protein</fullName>
    </submittedName>
</protein>
<name>A0A6J6WR48_9ZZZZ</name>
<dbReference type="AlphaFoldDB" id="A0A6J6WR48"/>
<proteinExistence type="predicted"/>
<evidence type="ECO:0000313" key="1">
    <source>
        <dbReference type="EMBL" id="CAB4785388.1"/>
    </source>
</evidence>
<dbReference type="EMBL" id="CAFAAI010000002">
    <property type="protein sequence ID" value="CAB4785388.1"/>
    <property type="molecule type" value="Genomic_DNA"/>
</dbReference>
<sequence length="74" mass="8127">MDVYLPQFTPQATKLWNSIAIEQQTPLLSNVWCSRCSRSVTIKKFTGTVKSGDLLLVGKCAECHGDVARLVESG</sequence>
<reference evidence="1" key="1">
    <citation type="submission" date="2020-05" db="EMBL/GenBank/DDBJ databases">
        <authorList>
            <person name="Chiriac C."/>
            <person name="Salcher M."/>
            <person name="Ghai R."/>
            <person name="Kavagutti S V."/>
        </authorList>
    </citation>
    <scope>NUCLEOTIDE SEQUENCE</scope>
</reference>
<gene>
    <name evidence="1" type="ORF">UFOPK2992_00039</name>
</gene>
<organism evidence="1">
    <name type="scientific">freshwater metagenome</name>
    <dbReference type="NCBI Taxonomy" id="449393"/>
    <lineage>
        <taxon>unclassified sequences</taxon>
        <taxon>metagenomes</taxon>
        <taxon>ecological metagenomes</taxon>
    </lineage>
</organism>